<organism evidence="3 4">
    <name type="scientific">Calicophoron daubneyi</name>
    <name type="common">Rumen fluke</name>
    <name type="synonym">Paramphistomum daubneyi</name>
    <dbReference type="NCBI Taxonomy" id="300641"/>
    <lineage>
        <taxon>Eukaryota</taxon>
        <taxon>Metazoa</taxon>
        <taxon>Spiralia</taxon>
        <taxon>Lophotrochozoa</taxon>
        <taxon>Platyhelminthes</taxon>
        <taxon>Trematoda</taxon>
        <taxon>Digenea</taxon>
        <taxon>Plagiorchiida</taxon>
        <taxon>Pronocephalata</taxon>
        <taxon>Paramphistomoidea</taxon>
        <taxon>Paramphistomidae</taxon>
        <taxon>Calicophoron</taxon>
    </lineage>
</organism>
<dbReference type="InterPro" id="IPR036116">
    <property type="entry name" value="FN3_sf"/>
</dbReference>
<gene>
    <name evidence="3" type="ORF">CDAUBV1_LOCUS10718</name>
</gene>
<evidence type="ECO:0000313" key="3">
    <source>
        <dbReference type="EMBL" id="CAL5136587.1"/>
    </source>
</evidence>
<sequence length="129" mass="14723">MIPAFYIVFFCFAASSTSIFIRQPIPFKDRWQLPNMPHIDHVDNEAAGVRMKWSTPIKSDVDQTEVHVVRLGGSPLYEMVPATQTDYLFTNLTPCQRLTVQVRNRNAKGSSPWATERDIVWIPPGKTCQ</sequence>
<comment type="caution">
    <text evidence="3">The sequence shown here is derived from an EMBL/GenBank/DDBJ whole genome shotgun (WGS) entry which is preliminary data.</text>
</comment>
<dbReference type="InterPro" id="IPR003961">
    <property type="entry name" value="FN3_dom"/>
</dbReference>
<proteinExistence type="predicted"/>
<dbReference type="Proteomes" id="UP001497525">
    <property type="component" value="Unassembled WGS sequence"/>
</dbReference>
<feature type="signal peptide" evidence="1">
    <location>
        <begin position="1"/>
        <end position="18"/>
    </location>
</feature>
<accession>A0AAV2TGL4</accession>
<name>A0AAV2TGL4_CALDB</name>
<dbReference type="Pfam" id="PF00041">
    <property type="entry name" value="fn3"/>
    <property type="match status" value="1"/>
</dbReference>
<dbReference type="InterPro" id="IPR013783">
    <property type="entry name" value="Ig-like_fold"/>
</dbReference>
<reference evidence="3" key="1">
    <citation type="submission" date="2024-06" db="EMBL/GenBank/DDBJ databases">
        <authorList>
            <person name="Liu X."/>
            <person name="Lenzi L."/>
            <person name="Haldenby T S."/>
            <person name="Uol C."/>
        </authorList>
    </citation>
    <scope>NUCLEOTIDE SEQUENCE</scope>
</reference>
<dbReference type="Gene3D" id="2.60.40.10">
    <property type="entry name" value="Immunoglobulins"/>
    <property type="match status" value="1"/>
</dbReference>
<dbReference type="EMBL" id="CAXLJL010000334">
    <property type="protein sequence ID" value="CAL5136587.1"/>
    <property type="molecule type" value="Genomic_DNA"/>
</dbReference>
<keyword evidence="1" id="KW-0732">Signal</keyword>
<dbReference type="AlphaFoldDB" id="A0AAV2TGL4"/>
<dbReference type="PROSITE" id="PS50853">
    <property type="entry name" value="FN3"/>
    <property type="match status" value="1"/>
</dbReference>
<evidence type="ECO:0000313" key="4">
    <source>
        <dbReference type="Proteomes" id="UP001497525"/>
    </source>
</evidence>
<evidence type="ECO:0000259" key="2">
    <source>
        <dbReference type="PROSITE" id="PS50853"/>
    </source>
</evidence>
<evidence type="ECO:0000256" key="1">
    <source>
        <dbReference type="SAM" id="SignalP"/>
    </source>
</evidence>
<feature type="chain" id="PRO_5043562110" description="Fibronectin type-III domain-containing protein" evidence="1">
    <location>
        <begin position="19"/>
        <end position="129"/>
    </location>
</feature>
<dbReference type="SUPFAM" id="SSF49265">
    <property type="entry name" value="Fibronectin type III"/>
    <property type="match status" value="1"/>
</dbReference>
<protein>
    <recommendedName>
        <fullName evidence="2">Fibronectin type-III domain-containing protein</fullName>
    </recommendedName>
</protein>
<feature type="domain" description="Fibronectin type-III" evidence="2">
    <location>
        <begin position="33"/>
        <end position="125"/>
    </location>
</feature>